<dbReference type="Proteomes" id="UP001412067">
    <property type="component" value="Unassembled WGS sequence"/>
</dbReference>
<dbReference type="EMBL" id="JBBWWR010000012">
    <property type="protein sequence ID" value="KAK8958160.1"/>
    <property type="molecule type" value="Genomic_DNA"/>
</dbReference>
<evidence type="ECO:0000313" key="7">
    <source>
        <dbReference type="Proteomes" id="UP001412067"/>
    </source>
</evidence>
<dbReference type="GO" id="GO:0008233">
    <property type="term" value="F:peptidase activity"/>
    <property type="evidence" value="ECO:0007669"/>
    <property type="project" value="UniProtKB-KW"/>
</dbReference>
<organism evidence="6 7">
    <name type="scientific">Platanthera guangdongensis</name>
    <dbReference type="NCBI Taxonomy" id="2320717"/>
    <lineage>
        <taxon>Eukaryota</taxon>
        <taxon>Viridiplantae</taxon>
        <taxon>Streptophyta</taxon>
        <taxon>Embryophyta</taxon>
        <taxon>Tracheophyta</taxon>
        <taxon>Spermatophyta</taxon>
        <taxon>Magnoliopsida</taxon>
        <taxon>Liliopsida</taxon>
        <taxon>Asparagales</taxon>
        <taxon>Orchidaceae</taxon>
        <taxon>Orchidoideae</taxon>
        <taxon>Orchideae</taxon>
        <taxon>Orchidinae</taxon>
        <taxon>Platanthera</taxon>
    </lineage>
</organism>
<sequence length="109" mass="12639">MNASSAQVQFSTAMDCRNGYWLTLGALTLGKMHFLHVPQQKNEYDCGIFVLYFIERFLEEAPQRMRKHDLSMFHAKWFKPAEASNLRKKILDLLVEEFLKSQSPGVESP</sequence>
<keyword evidence="7" id="KW-1185">Reference proteome</keyword>
<keyword evidence="4" id="KW-0788">Thiol protease</keyword>
<proteinExistence type="inferred from homology"/>
<keyword evidence="2 6" id="KW-0645">Protease</keyword>
<dbReference type="SUPFAM" id="SSF54001">
    <property type="entry name" value="Cysteine proteinases"/>
    <property type="match status" value="1"/>
</dbReference>
<reference evidence="6 7" key="1">
    <citation type="journal article" date="2022" name="Nat. Plants">
        <title>Genomes of leafy and leafless Platanthera orchids illuminate the evolution of mycoheterotrophy.</title>
        <authorList>
            <person name="Li M.H."/>
            <person name="Liu K.W."/>
            <person name="Li Z."/>
            <person name="Lu H.C."/>
            <person name="Ye Q.L."/>
            <person name="Zhang D."/>
            <person name="Wang J.Y."/>
            <person name="Li Y.F."/>
            <person name="Zhong Z.M."/>
            <person name="Liu X."/>
            <person name="Yu X."/>
            <person name="Liu D.K."/>
            <person name="Tu X.D."/>
            <person name="Liu B."/>
            <person name="Hao Y."/>
            <person name="Liao X.Y."/>
            <person name="Jiang Y.T."/>
            <person name="Sun W.H."/>
            <person name="Chen J."/>
            <person name="Chen Y.Q."/>
            <person name="Ai Y."/>
            <person name="Zhai J.W."/>
            <person name="Wu S.S."/>
            <person name="Zhou Z."/>
            <person name="Hsiao Y.Y."/>
            <person name="Wu W.L."/>
            <person name="Chen Y.Y."/>
            <person name="Lin Y.F."/>
            <person name="Hsu J.L."/>
            <person name="Li C.Y."/>
            <person name="Wang Z.W."/>
            <person name="Zhao X."/>
            <person name="Zhong W.Y."/>
            <person name="Ma X.K."/>
            <person name="Ma L."/>
            <person name="Huang J."/>
            <person name="Chen G.Z."/>
            <person name="Huang M.Z."/>
            <person name="Huang L."/>
            <person name="Peng D.H."/>
            <person name="Luo Y.B."/>
            <person name="Zou S.Q."/>
            <person name="Chen S.P."/>
            <person name="Lan S."/>
            <person name="Tsai W.C."/>
            <person name="Van de Peer Y."/>
            <person name="Liu Z.J."/>
        </authorList>
    </citation>
    <scope>NUCLEOTIDE SEQUENCE [LARGE SCALE GENOMIC DNA]</scope>
    <source>
        <strain evidence="6">Lor288</strain>
    </source>
</reference>
<dbReference type="PANTHER" id="PTHR46915">
    <property type="entry name" value="UBIQUITIN-LIKE PROTEASE 4-RELATED"/>
    <property type="match status" value="1"/>
</dbReference>
<evidence type="ECO:0000259" key="5">
    <source>
        <dbReference type="PROSITE" id="PS50600"/>
    </source>
</evidence>
<dbReference type="GO" id="GO:0006508">
    <property type="term" value="P:proteolysis"/>
    <property type="evidence" value="ECO:0007669"/>
    <property type="project" value="UniProtKB-KW"/>
</dbReference>
<dbReference type="PANTHER" id="PTHR46915:SF2">
    <property type="entry name" value="UBIQUITIN-LIKE PROTEASE 4"/>
    <property type="match status" value="1"/>
</dbReference>
<evidence type="ECO:0000313" key="6">
    <source>
        <dbReference type="EMBL" id="KAK8958160.1"/>
    </source>
</evidence>
<comment type="similarity">
    <text evidence="1">Belongs to the peptidase C48 family.</text>
</comment>
<evidence type="ECO:0000256" key="1">
    <source>
        <dbReference type="ARBA" id="ARBA00005234"/>
    </source>
</evidence>
<dbReference type="Pfam" id="PF02902">
    <property type="entry name" value="Peptidase_C48"/>
    <property type="match status" value="1"/>
</dbReference>
<dbReference type="PROSITE" id="PS50600">
    <property type="entry name" value="ULP_PROTEASE"/>
    <property type="match status" value="1"/>
</dbReference>
<gene>
    <name evidence="6" type="primary">ULP1C</name>
    <name evidence="6" type="ORF">KSP40_PGU022201</name>
</gene>
<feature type="domain" description="Ubiquitin-like protease family profile" evidence="5">
    <location>
        <begin position="1"/>
        <end position="57"/>
    </location>
</feature>
<comment type="caution">
    <text evidence="6">The sequence shown here is derived from an EMBL/GenBank/DDBJ whole genome shotgun (WGS) entry which is preliminary data.</text>
</comment>
<name>A0ABR2M3H3_9ASPA</name>
<protein>
    <submittedName>
        <fullName evidence="6">Ubiquitin-like-specific protease 1C</fullName>
    </submittedName>
</protein>
<dbReference type="InterPro" id="IPR003653">
    <property type="entry name" value="Peptidase_C48_C"/>
</dbReference>
<evidence type="ECO:0000256" key="2">
    <source>
        <dbReference type="ARBA" id="ARBA00022670"/>
    </source>
</evidence>
<dbReference type="InterPro" id="IPR038765">
    <property type="entry name" value="Papain-like_cys_pep_sf"/>
</dbReference>
<accession>A0ABR2M3H3</accession>
<evidence type="ECO:0000256" key="3">
    <source>
        <dbReference type="ARBA" id="ARBA00022801"/>
    </source>
</evidence>
<dbReference type="Gene3D" id="1.10.418.20">
    <property type="match status" value="1"/>
</dbReference>
<evidence type="ECO:0000256" key="4">
    <source>
        <dbReference type="ARBA" id="ARBA00022807"/>
    </source>
</evidence>
<keyword evidence="3" id="KW-0378">Hydrolase</keyword>